<feature type="transmembrane region" description="Helical" evidence="8">
    <location>
        <begin position="73"/>
        <end position="96"/>
    </location>
</feature>
<evidence type="ECO:0000256" key="7">
    <source>
        <dbReference type="SAM" id="MobiDB-lite"/>
    </source>
</evidence>
<feature type="domain" description="Amino acid permease/ SLC12A" evidence="9">
    <location>
        <begin position="72"/>
        <end position="522"/>
    </location>
</feature>
<dbReference type="EMBL" id="CP086718">
    <property type="protein sequence ID" value="WOO83288.1"/>
    <property type="molecule type" value="Genomic_DNA"/>
</dbReference>
<protein>
    <submittedName>
        <fullName evidence="10">General amino acid permease AGP3</fullName>
    </submittedName>
</protein>
<dbReference type="PANTHER" id="PTHR43341:SF26">
    <property type="entry name" value="GENERAL AMINO ACID PERMEASE AGP3"/>
    <property type="match status" value="1"/>
</dbReference>
<keyword evidence="5 8" id="KW-1133">Transmembrane helix</keyword>
<feature type="transmembrane region" description="Helical" evidence="8">
    <location>
        <begin position="295"/>
        <end position="316"/>
    </location>
</feature>
<dbReference type="GO" id="GO:0016020">
    <property type="term" value="C:membrane"/>
    <property type="evidence" value="ECO:0007669"/>
    <property type="project" value="UniProtKB-SubCell"/>
</dbReference>
<dbReference type="InterPro" id="IPR004840">
    <property type="entry name" value="Amino_acid_permease_CS"/>
</dbReference>
<dbReference type="RefSeq" id="XP_062629313.1">
    <property type="nucleotide sequence ID" value="XM_062773329.1"/>
</dbReference>
<name>A0AAF0YB87_9TREE</name>
<evidence type="ECO:0000256" key="5">
    <source>
        <dbReference type="ARBA" id="ARBA00022989"/>
    </source>
</evidence>
<dbReference type="AlphaFoldDB" id="A0AAF0YB87"/>
<dbReference type="RefSeq" id="XP_062629314.1">
    <property type="nucleotide sequence ID" value="XM_062773330.1"/>
</dbReference>
<dbReference type="Pfam" id="PF00324">
    <property type="entry name" value="AA_permease"/>
    <property type="match status" value="1"/>
</dbReference>
<feature type="region of interest" description="Disordered" evidence="7">
    <location>
        <begin position="1"/>
        <end position="52"/>
    </location>
</feature>
<feature type="transmembrane region" description="Helical" evidence="8">
    <location>
        <begin position="102"/>
        <end position="128"/>
    </location>
</feature>
<organism evidence="10 11">
    <name type="scientific">Vanrija pseudolonga</name>
    <dbReference type="NCBI Taxonomy" id="143232"/>
    <lineage>
        <taxon>Eukaryota</taxon>
        <taxon>Fungi</taxon>
        <taxon>Dikarya</taxon>
        <taxon>Basidiomycota</taxon>
        <taxon>Agaricomycotina</taxon>
        <taxon>Tremellomycetes</taxon>
        <taxon>Trichosporonales</taxon>
        <taxon>Trichosporonaceae</taxon>
        <taxon>Vanrija</taxon>
    </lineage>
</organism>
<evidence type="ECO:0000256" key="4">
    <source>
        <dbReference type="ARBA" id="ARBA00022970"/>
    </source>
</evidence>
<feature type="transmembrane region" description="Helical" evidence="8">
    <location>
        <begin position="140"/>
        <end position="161"/>
    </location>
</feature>
<keyword evidence="6 8" id="KW-0472">Membrane</keyword>
<feature type="transmembrane region" description="Helical" evidence="8">
    <location>
        <begin position="348"/>
        <end position="367"/>
    </location>
</feature>
<evidence type="ECO:0000313" key="11">
    <source>
        <dbReference type="Proteomes" id="UP000827549"/>
    </source>
</evidence>
<dbReference type="InterPro" id="IPR050524">
    <property type="entry name" value="APC_YAT"/>
</dbReference>
<sequence length="558" mass="60942">MAPANTDIEYTPSQVWGGGGGPPASEDNDYKDKEADIAGADADADVTTPPSSYAESLADERTGLHRALKARHLSMIAVGGVIGPGWFYSIGTGFTYGGPGGVIIGFGTVGVLLYLIMQSLGELAAFISVTGSFTDYTARFLDPALAFALGWVYVVLWGGFLINEYYVLGLICTYWQSKLPWWGFVLAGWVFFYLFGCIGVRGYGEAEFFLTWLKLLFIISFFLCSVLITTGAIGDGGHVGFKYWRDPGGFSDGVRGVFKCFSLAAIFYAGAEMIGLTAGEAQNPGRDIPRAVRLVFIRIFVVYIGSLFFLSLVIAWNDPNLFNGTQTQATSPYILAFTNVGLMQAGNVLNAFILTTVFSAINGALYVSSRCLVSMSRDGYAPKIFGATNRYGAPYVAVAFCNAFGLLALLNLSDGAVVVYNWMVSIGGVSTFITWTSIVACHIRFRKALKLQGISVDELPYRAAFFPYAAYVAFAGGFFLIFFQGWTVFLPPFDVQTFLMNYIMIPIFVLLALGYKLIRKTKWVDLATADLVTGRRPYRNASYEKEGVAKRLWANTFG</sequence>
<evidence type="ECO:0000256" key="2">
    <source>
        <dbReference type="ARBA" id="ARBA00022448"/>
    </source>
</evidence>
<keyword evidence="11" id="KW-1185">Reference proteome</keyword>
<accession>A0AAF0YB87</accession>
<evidence type="ECO:0000256" key="6">
    <source>
        <dbReference type="ARBA" id="ARBA00023136"/>
    </source>
</evidence>
<gene>
    <name evidence="10" type="primary">AGP3_3</name>
    <name evidence="10" type="ORF">LOC62_05G006814</name>
</gene>
<dbReference type="Proteomes" id="UP000827549">
    <property type="component" value="Chromosome 5"/>
</dbReference>
<dbReference type="PIRSF" id="PIRSF006060">
    <property type="entry name" value="AA_transporter"/>
    <property type="match status" value="1"/>
</dbReference>
<evidence type="ECO:0000256" key="8">
    <source>
        <dbReference type="SAM" id="Phobius"/>
    </source>
</evidence>
<evidence type="ECO:0000259" key="9">
    <source>
        <dbReference type="Pfam" id="PF00324"/>
    </source>
</evidence>
<reference evidence="10" key="1">
    <citation type="submission" date="2023-10" db="EMBL/GenBank/DDBJ databases">
        <authorList>
            <person name="Noh H."/>
        </authorList>
    </citation>
    <scope>NUCLEOTIDE SEQUENCE</scope>
    <source>
        <strain evidence="10">DUCC4014</strain>
    </source>
</reference>
<evidence type="ECO:0000313" key="10">
    <source>
        <dbReference type="EMBL" id="WOO83287.1"/>
    </source>
</evidence>
<feature type="transmembrane region" description="Helical" evidence="8">
    <location>
        <begin position="419"/>
        <end position="443"/>
    </location>
</feature>
<feature type="transmembrane region" description="Helical" evidence="8">
    <location>
        <begin position="464"/>
        <end position="486"/>
    </location>
</feature>
<feature type="transmembrane region" description="Helical" evidence="8">
    <location>
        <begin position="212"/>
        <end position="233"/>
    </location>
</feature>
<evidence type="ECO:0000256" key="3">
    <source>
        <dbReference type="ARBA" id="ARBA00022692"/>
    </source>
</evidence>
<feature type="transmembrane region" description="Helical" evidence="8">
    <location>
        <begin position="253"/>
        <end position="274"/>
    </location>
</feature>
<dbReference type="InterPro" id="IPR004841">
    <property type="entry name" value="AA-permease/SLC12A_dom"/>
</dbReference>
<dbReference type="GeneID" id="87809989"/>
<feature type="transmembrane region" description="Helical" evidence="8">
    <location>
        <begin position="181"/>
        <end position="200"/>
    </location>
</feature>
<evidence type="ECO:0000256" key="1">
    <source>
        <dbReference type="ARBA" id="ARBA00004141"/>
    </source>
</evidence>
<keyword evidence="4" id="KW-0029">Amino-acid transport</keyword>
<dbReference type="GO" id="GO:0015171">
    <property type="term" value="F:amino acid transmembrane transporter activity"/>
    <property type="evidence" value="ECO:0007669"/>
    <property type="project" value="TreeGrafter"/>
</dbReference>
<dbReference type="PANTHER" id="PTHR43341">
    <property type="entry name" value="AMINO ACID PERMEASE"/>
    <property type="match status" value="1"/>
</dbReference>
<feature type="transmembrane region" description="Helical" evidence="8">
    <location>
        <begin position="498"/>
        <end position="518"/>
    </location>
</feature>
<dbReference type="Gene3D" id="1.20.1740.10">
    <property type="entry name" value="Amino acid/polyamine transporter I"/>
    <property type="match status" value="1"/>
</dbReference>
<keyword evidence="2" id="KW-0813">Transport</keyword>
<keyword evidence="3 8" id="KW-0812">Transmembrane</keyword>
<dbReference type="PROSITE" id="PS00218">
    <property type="entry name" value="AMINO_ACID_PERMEASE_1"/>
    <property type="match status" value="1"/>
</dbReference>
<proteinExistence type="predicted"/>
<dbReference type="FunFam" id="1.20.1740.10:FF:000001">
    <property type="entry name" value="Amino acid permease"/>
    <property type="match status" value="1"/>
</dbReference>
<dbReference type="EMBL" id="CP086718">
    <property type="protein sequence ID" value="WOO83287.1"/>
    <property type="molecule type" value="Genomic_DNA"/>
</dbReference>
<feature type="transmembrane region" description="Helical" evidence="8">
    <location>
        <begin position="393"/>
        <end position="413"/>
    </location>
</feature>
<comment type="subcellular location">
    <subcellularLocation>
        <location evidence="1">Membrane</location>
        <topology evidence="1">Multi-pass membrane protein</topology>
    </subcellularLocation>
</comment>